<dbReference type="OrthoDB" id="542917at2759"/>
<dbReference type="PANTHER" id="PTHR13923:SF11">
    <property type="entry name" value="SECRETORY 31, ISOFORM D"/>
    <property type="match status" value="1"/>
</dbReference>
<sequence length="940" mass="106445">MFKIDIDGSVKFSPNNETFIVAEHGTMNEDFVVTSSVELFKIELEQISKVKLISIPGSLKFIDWSDNDSVALAAENGQIFFTDSTLSTQHQVEVCDGEITAISYSQPHPQTLLGIGTQKGEVLFFEGDKLLYSTKNKSGENPHRSEITSISWNTRVPRVCVSSDQGGNIIVWDQKKKGAIGNFQTNQNIIWAGFSTVVATCVVCVSVQRQIILWDMRVKGDANCVYQIQCQKQIIKVDFLEGYEDNLSIKYVDGSQAVFKITNGEKIELLGELQSGATEMSLFYPNIGALIKPQEIVIKFIFQHAKDLKPVVYNPFILTELPEDEPETYDFNQYSITEEQGNQVIYIRGCPNLKQFKYIKDMQEIVTLVQDCIDSNIDLPDLSQYFINHLSKNQEELLDLYKLPVPKTERIDIKQVAKVKNAKSDLDFFNEDEANNSSTPINDLDEHKYCQQVLDFLYNGDIRSAINYLANNNELSTAFYLALSCKIDTQEIQNIFREQNCQWNKVFNIVDIVKTPNSLDVNQFDTQNWQQYVVLIEQYDNKKLQSFIQRVLNENTLLTQQQSIDLNIIINNRQTAYNLIQNQQELNFTQSLQFDIISQQNGIIVDSSKYLQIIDLLLQQNEAGLASILKTKLNIQGQEQVNISKPVQQQRDKQIQPTFAPSLQFIQPQYGEQQKIQQSSQLQFPQLSNSVQRIPPPILPQQTASSSFPQSLLPPPAQNFNPPQQQNNIIFATDLLQQDTFQPQVSTFQPQQTIAPTQTQLMPPQVFNPQQSSYQQPTGTGPSLNAPPPPSITGMQSGQMLSIPTTTAPKYEQKQTAIQSIDLAFTPQTNFDNINTNGSDLAAKIVRLSLQFQQKEPLSFNKHWTKLADCAIWVSDNELKPLLSDLAVGVLGAYFDLLEQGKGGDAQKVIQSMLRDHSRDYEESISRWAGAFRFMSNAFK</sequence>
<dbReference type="GO" id="GO:0007029">
    <property type="term" value="P:endoplasmic reticulum organization"/>
    <property type="evidence" value="ECO:0007669"/>
    <property type="project" value="TreeGrafter"/>
</dbReference>
<dbReference type="SUPFAM" id="SSF50978">
    <property type="entry name" value="WD40 repeat-like"/>
    <property type="match status" value="1"/>
</dbReference>
<keyword evidence="1" id="KW-0813">Transport</keyword>
<organism evidence="5">
    <name type="scientific">Spironucleus salmonicida</name>
    <dbReference type="NCBI Taxonomy" id="348837"/>
    <lineage>
        <taxon>Eukaryota</taxon>
        <taxon>Metamonada</taxon>
        <taxon>Diplomonadida</taxon>
        <taxon>Hexamitidae</taxon>
        <taxon>Hexamitinae</taxon>
        <taxon>Spironucleus</taxon>
    </lineage>
</organism>
<dbReference type="Gene3D" id="2.130.10.10">
    <property type="entry name" value="YVTN repeat-like/Quinoprotein amine dehydrogenase"/>
    <property type="match status" value="1"/>
</dbReference>
<evidence type="ECO:0000256" key="3">
    <source>
        <dbReference type="ARBA" id="ARBA00022737"/>
    </source>
</evidence>
<keyword evidence="4" id="KW-0653">Protein transport</keyword>
<dbReference type="Gene3D" id="1.25.40.1030">
    <property type="match status" value="1"/>
</dbReference>
<evidence type="ECO:0000256" key="4">
    <source>
        <dbReference type="ARBA" id="ARBA00022927"/>
    </source>
</evidence>
<dbReference type="Proteomes" id="UP000018208">
    <property type="component" value="Unassembled WGS sequence"/>
</dbReference>
<dbReference type="AlphaFoldDB" id="V6LNM4"/>
<dbReference type="InterPro" id="IPR036322">
    <property type="entry name" value="WD40_repeat_dom_sf"/>
</dbReference>
<reference evidence="5 6" key="1">
    <citation type="journal article" date="2014" name="PLoS Genet.">
        <title>The Genome of Spironucleus salmonicida Highlights a Fish Pathogen Adapted to Fluctuating Environments.</title>
        <authorList>
            <person name="Xu F."/>
            <person name="Jerlstrom-Hultqvist J."/>
            <person name="Einarsson E."/>
            <person name="Astvaldsson A."/>
            <person name="Svard S.G."/>
            <person name="Andersson J.O."/>
        </authorList>
    </citation>
    <scope>NUCLEOTIDE SEQUENCE</scope>
    <source>
        <strain evidence="6">ATCC 50377</strain>
    </source>
</reference>
<reference evidence="6" key="2">
    <citation type="submission" date="2020-12" db="EMBL/GenBank/DDBJ databases">
        <title>New Spironucleus salmonicida genome in near-complete chromosomes.</title>
        <authorList>
            <person name="Xu F."/>
            <person name="Kurt Z."/>
            <person name="Jimenez-Gonzalez A."/>
            <person name="Astvaldsson A."/>
            <person name="Andersson J.O."/>
            <person name="Svard S.G."/>
        </authorList>
    </citation>
    <scope>NUCLEOTIDE SEQUENCE</scope>
    <source>
        <strain evidence="6">ATCC 50377</strain>
    </source>
</reference>
<dbReference type="GO" id="GO:0015031">
    <property type="term" value="P:protein transport"/>
    <property type="evidence" value="ECO:0007669"/>
    <property type="project" value="UniProtKB-KW"/>
</dbReference>
<evidence type="ECO:0000256" key="1">
    <source>
        <dbReference type="ARBA" id="ARBA00022448"/>
    </source>
</evidence>
<evidence type="ECO:0000313" key="7">
    <source>
        <dbReference type="Proteomes" id="UP000018208"/>
    </source>
</evidence>
<gene>
    <name evidence="5" type="ORF">SS50377_14898</name>
    <name evidence="6" type="ORF">SS50377_20267</name>
</gene>
<dbReference type="GO" id="GO:0070971">
    <property type="term" value="C:endoplasmic reticulum exit site"/>
    <property type="evidence" value="ECO:0007669"/>
    <property type="project" value="TreeGrafter"/>
</dbReference>
<dbReference type="GO" id="GO:0005198">
    <property type="term" value="F:structural molecule activity"/>
    <property type="evidence" value="ECO:0007669"/>
    <property type="project" value="TreeGrafter"/>
</dbReference>
<keyword evidence="7" id="KW-1185">Reference proteome</keyword>
<dbReference type="EMBL" id="AUWU02000001">
    <property type="protein sequence ID" value="KAH0576921.1"/>
    <property type="molecule type" value="Genomic_DNA"/>
</dbReference>
<accession>V6LNM4</accession>
<name>V6LNM4_9EUKA</name>
<evidence type="ECO:0000313" key="6">
    <source>
        <dbReference type="EMBL" id="KAH0576921.1"/>
    </source>
</evidence>
<proteinExistence type="predicted"/>
<evidence type="ECO:0000313" key="5">
    <source>
        <dbReference type="EMBL" id="EST45321.1"/>
    </source>
</evidence>
<protein>
    <submittedName>
        <fullName evidence="5">Sec31</fullName>
    </submittedName>
</protein>
<dbReference type="EMBL" id="KI546100">
    <property type="protein sequence ID" value="EST45321.1"/>
    <property type="molecule type" value="Genomic_DNA"/>
</dbReference>
<keyword evidence="3" id="KW-0677">Repeat</keyword>
<dbReference type="VEuPathDB" id="GiardiaDB:SS50377_20267"/>
<keyword evidence="2" id="KW-0853">WD repeat</keyword>
<dbReference type="InterPro" id="IPR040251">
    <property type="entry name" value="SEC31-like"/>
</dbReference>
<dbReference type="InterPro" id="IPR015943">
    <property type="entry name" value="WD40/YVTN_repeat-like_dom_sf"/>
</dbReference>
<dbReference type="GO" id="GO:0090110">
    <property type="term" value="P:COPII-coated vesicle cargo loading"/>
    <property type="evidence" value="ECO:0007669"/>
    <property type="project" value="TreeGrafter"/>
</dbReference>
<dbReference type="GO" id="GO:0030127">
    <property type="term" value="C:COPII vesicle coat"/>
    <property type="evidence" value="ECO:0007669"/>
    <property type="project" value="TreeGrafter"/>
</dbReference>
<dbReference type="PANTHER" id="PTHR13923">
    <property type="entry name" value="SEC31-RELATED PROTEIN"/>
    <property type="match status" value="1"/>
</dbReference>
<evidence type="ECO:0000256" key="2">
    <source>
        <dbReference type="ARBA" id="ARBA00022574"/>
    </source>
</evidence>